<dbReference type="AlphaFoldDB" id="A0A851EUR5"/>
<evidence type="ECO:0000313" key="1">
    <source>
        <dbReference type="EMBL" id="NWI84253.1"/>
    </source>
</evidence>
<proteinExistence type="predicted"/>
<evidence type="ECO:0000313" key="2">
    <source>
        <dbReference type="Proteomes" id="UP000604080"/>
    </source>
</evidence>
<keyword evidence="2" id="KW-1185">Reference proteome</keyword>
<sequence>SSYNILNSTYPELTEHCWLCYGMKPPFYEAVGVTEKFKRVTGTNPRQCTWGRETQGITLTQVTGKGRCI</sequence>
<dbReference type="EMBL" id="WEIT01054709">
    <property type="protein sequence ID" value="NWI84253.1"/>
    <property type="molecule type" value="Genomic_DNA"/>
</dbReference>
<protein>
    <submittedName>
        <fullName evidence="1">ENV2 protein</fullName>
    </submittedName>
</protein>
<accession>A0A851EUR5</accession>
<reference evidence="1" key="1">
    <citation type="submission" date="2019-10" db="EMBL/GenBank/DDBJ databases">
        <title>Bird 10,000 Genomes (B10K) Project - Family phase.</title>
        <authorList>
            <person name="Zhang G."/>
        </authorList>
    </citation>
    <scope>NUCLEOTIDE SEQUENCE</scope>
    <source>
        <strain evidence="1">B10K-DU-002-56</strain>
        <tissue evidence="1">Muscle</tissue>
    </source>
</reference>
<dbReference type="InterPro" id="IPR018154">
    <property type="entry name" value="TLV/ENV_coat_polyprotein"/>
</dbReference>
<organism evidence="1 2">
    <name type="scientific">Dryoscopus gambensis</name>
    <dbReference type="NCBI Taxonomy" id="85069"/>
    <lineage>
        <taxon>Eukaryota</taxon>
        <taxon>Metazoa</taxon>
        <taxon>Chordata</taxon>
        <taxon>Craniata</taxon>
        <taxon>Vertebrata</taxon>
        <taxon>Euteleostomi</taxon>
        <taxon>Archelosauria</taxon>
        <taxon>Archosauria</taxon>
        <taxon>Dinosauria</taxon>
        <taxon>Saurischia</taxon>
        <taxon>Theropoda</taxon>
        <taxon>Coelurosauria</taxon>
        <taxon>Aves</taxon>
        <taxon>Neognathae</taxon>
        <taxon>Neoaves</taxon>
        <taxon>Telluraves</taxon>
        <taxon>Australaves</taxon>
        <taxon>Passeriformes</taxon>
        <taxon>Corvoidea</taxon>
        <taxon>Malaconotidae</taxon>
        <taxon>Dryoscopus</taxon>
    </lineage>
</organism>
<name>A0A851EUR5_9CORV</name>
<feature type="non-terminal residue" evidence="1">
    <location>
        <position position="1"/>
    </location>
</feature>
<gene>
    <name evidence="1" type="primary">Fv4_2</name>
    <name evidence="1" type="ORF">DRYGAM_R14195</name>
</gene>
<feature type="non-terminal residue" evidence="1">
    <location>
        <position position="69"/>
    </location>
</feature>
<comment type="caution">
    <text evidence="1">The sequence shown here is derived from an EMBL/GenBank/DDBJ whole genome shotgun (WGS) entry which is preliminary data.</text>
</comment>
<dbReference type="Proteomes" id="UP000604080">
    <property type="component" value="Unassembled WGS sequence"/>
</dbReference>
<dbReference type="Pfam" id="PF00429">
    <property type="entry name" value="TLV_coat"/>
    <property type="match status" value="1"/>
</dbReference>